<comment type="caution">
    <text evidence="1">The sequence shown here is derived from an EMBL/GenBank/DDBJ whole genome shotgun (WGS) entry which is preliminary data.</text>
</comment>
<evidence type="ECO:0000313" key="2">
    <source>
        <dbReference type="Proteomes" id="UP001551675"/>
    </source>
</evidence>
<proteinExistence type="predicted"/>
<accession>A0ABV3GJW4</accession>
<evidence type="ECO:0000313" key="1">
    <source>
        <dbReference type="EMBL" id="MEV0971861.1"/>
    </source>
</evidence>
<gene>
    <name evidence="1" type="ORF">AB0I59_24935</name>
</gene>
<dbReference type="Proteomes" id="UP001551675">
    <property type="component" value="Unassembled WGS sequence"/>
</dbReference>
<keyword evidence="2" id="KW-1185">Reference proteome</keyword>
<sequence>MTAAERELDAVEADLALARGRVVHARFTERGHEDPHELSLFERAAELLTR</sequence>
<protein>
    <submittedName>
        <fullName evidence="1">Uncharacterized protein</fullName>
    </submittedName>
</protein>
<dbReference type="RefSeq" id="WP_358136478.1">
    <property type="nucleotide sequence ID" value="NZ_JBFALK010000014.1"/>
</dbReference>
<organism evidence="1 2">
    <name type="scientific">Microtetraspora glauca</name>
    <dbReference type="NCBI Taxonomy" id="1996"/>
    <lineage>
        <taxon>Bacteria</taxon>
        <taxon>Bacillati</taxon>
        <taxon>Actinomycetota</taxon>
        <taxon>Actinomycetes</taxon>
        <taxon>Streptosporangiales</taxon>
        <taxon>Streptosporangiaceae</taxon>
        <taxon>Microtetraspora</taxon>
    </lineage>
</organism>
<dbReference type="EMBL" id="JBFALK010000014">
    <property type="protein sequence ID" value="MEV0971861.1"/>
    <property type="molecule type" value="Genomic_DNA"/>
</dbReference>
<reference evidence="1 2" key="1">
    <citation type="submission" date="2024-06" db="EMBL/GenBank/DDBJ databases">
        <title>The Natural Products Discovery Center: Release of the First 8490 Sequenced Strains for Exploring Actinobacteria Biosynthetic Diversity.</title>
        <authorList>
            <person name="Kalkreuter E."/>
            <person name="Kautsar S.A."/>
            <person name="Yang D."/>
            <person name="Bader C.D."/>
            <person name="Teijaro C.N."/>
            <person name="Fluegel L."/>
            <person name="Davis C.M."/>
            <person name="Simpson J.R."/>
            <person name="Lauterbach L."/>
            <person name="Steele A.D."/>
            <person name="Gui C."/>
            <person name="Meng S."/>
            <person name="Li G."/>
            <person name="Viehrig K."/>
            <person name="Ye F."/>
            <person name="Su P."/>
            <person name="Kiefer A.F."/>
            <person name="Nichols A."/>
            <person name="Cepeda A.J."/>
            <person name="Yan W."/>
            <person name="Fan B."/>
            <person name="Jiang Y."/>
            <person name="Adhikari A."/>
            <person name="Zheng C.-J."/>
            <person name="Schuster L."/>
            <person name="Cowan T.M."/>
            <person name="Smanski M.J."/>
            <person name="Chevrette M.G."/>
            <person name="De Carvalho L.P.S."/>
            <person name="Shen B."/>
        </authorList>
    </citation>
    <scope>NUCLEOTIDE SEQUENCE [LARGE SCALE GENOMIC DNA]</scope>
    <source>
        <strain evidence="1 2">NPDC050100</strain>
    </source>
</reference>
<name>A0ABV3GJW4_MICGL</name>